<sequence>MRGASLARRPLARVVAAPRSSASRARRPRPRAATATADDVDRCALVCASKECKRKGALRTLETLTRRASELELGVAVRVQTTRCQSECADGPNVKLLPEGRVLNGVRTTAEADEALERCATYAPE</sequence>
<organism evidence="2 3">
    <name type="scientific">Ostreococcus lucimarinus (strain CCE9901)</name>
    <dbReference type="NCBI Taxonomy" id="436017"/>
    <lineage>
        <taxon>Eukaryota</taxon>
        <taxon>Viridiplantae</taxon>
        <taxon>Chlorophyta</taxon>
        <taxon>Mamiellophyceae</taxon>
        <taxon>Mamiellales</taxon>
        <taxon>Bathycoccaceae</taxon>
        <taxon>Ostreococcus</taxon>
    </lineage>
</organism>
<keyword evidence="3" id="KW-1185">Reference proteome</keyword>
<protein>
    <submittedName>
        <fullName evidence="2">Uncharacterized protein</fullName>
    </submittedName>
</protein>
<dbReference type="AlphaFoldDB" id="A4SAM7"/>
<dbReference type="InterPro" id="IPR036249">
    <property type="entry name" value="Thioredoxin-like_sf"/>
</dbReference>
<name>A4SAM7_OSTLU</name>
<dbReference type="SUPFAM" id="SSF52833">
    <property type="entry name" value="Thioredoxin-like"/>
    <property type="match status" value="1"/>
</dbReference>
<dbReference type="Proteomes" id="UP000001568">
    <property type="component" value="Chromosome 20"/>
</dbReference>
<evidence type="ECO:0000313" key="2">
    <source>
        <dbReference type="EMBL" id="ABP00954.1"/>
    </source>
</evidence>
<dbReference type="GeneID" id="5006518"/>
<accession>A4SAM7</accession>
<dbReference type="Gramene" id="ABP00954">
    <property type="protein sequence ID" value="ABP00954"/>
    <property type="gene ID" value="OSTLU_29315"/>
</dbReference>
<dbReference type="KEGG" id="olu:OSTLU_29315"/>
<evidence type="ECO:0000256" key="1">
    <source>
        <dbReference type="SAM" id="MobiDB-lite"/>
    </source>
</evidence>
<feature type="compositionally biased region" description="Low complexity" evidence="1">
    <location>
        <begin position="1"/>
        <end position="23"/>
    </location>
</feature>
<reference evidence="2 3" key="1">
    <citation type="journal article" date="2007" name="Proc. Natl. Acad. Sci. U.S.A.">
        <title>The tiny eukaryote Ostreococcus provides genomic insights into the paradox of plankton speciation.</title>
        <authorList>
            <person name="Palenik B."/>
            <person name="Grimwood J."/>
            <person name="Aerts A."/>
            <person name="Rouze P."/>
            <person name="Salamov A."/>
            <person name="Putnam N."/>
            <person name="Dupont C."/>
            <person name="Jorgensen R."/>
            <person name="Derelle E."/>
            <person name="Rombauts S."/>
            <person name="Zhou K."/>
            <person name="Otillar R."/>
            <person name="Merchant S.S."/>
            <person name="Podell S."/>
            <person name="Gaasterland T."/>
            <person name="Napoli C."/>
            <person name="Gendler K."/>
            <person name="Manuell A."/>
            <person name="Tai V."/>
            <person name="Vallon O."/>
            <person name="Piganeau G."/>
            <person name="Jancek S."/>
            <person name="Heijde M."/>
            <person name="Jabbari K."/>
            <person name="Bowler C."/>
            <person name="Lohr M."/>
            <person name="Robbens S."/>
            <person name="Werner G."/>
            <person name="Dubchak I."/>
            <person name="Pazour G.J."/>
            <person name="Ren Q."/>
            <person name="Paulsen I."/>
            <person name="Delwiche C."/>
            <person name="Schmutz J."/>
            <person name="Rokhsar D."/>
            <person name="Van de Peer Y."/>
            <person name="Moreau H."/>
            <person name="Grigoriev I.V."/>
        </authorList>
    </citation>
    <scope>NUCLEOTIDE SEQUENCE [LARGE SCALE GENOMIC DNA]</scope>
    <source>
        <strain evidence="2 3">CCE9901</strain>
    </source>
</reference>
<dbReference type="RefSeq" id="XP_001422637.1">
    <property type="nucleotide sequence ID" value="XM_001422600.1"/>
</dbReference>
<evidence type="ECO:0000313" key="3">
    <source>
        <dbReference type="Proteomes" id="UP000001568"/>
    </source>
</evidence>
<dbReference type="HOGENOM" id="CLU_1996455_0_0_1"/>
<dbReference type="CDD" id="cd02980">
    <property type="entry name" value="TRX_Fd_family"/>
    <property type="match status" value="1"/>
</dbReference>
<dbReference type="OrthoDB" id="2423701at2759"/>
<feature type="region of interest" description="Disordered" evidence="1">
    <location>
        <begin position="1"/>
        <end position="34"/>
    </location>
</feature>
<proteinExistence type="predicted"/>
<gene>
    <name evidence="2" type="ORF">OSTLU_29315</name>
</gene>
<dbReference type="Gene3D" id="3.40.30.10">
    <property type="entry name" value="Glutaredoxin"/>
    <property type="match status" value="1"/>
</dbReference>
<dbReference type="EMBL" id="CP000600">
    <property type="protein sequence ID" value="ABP00954.1"/>
    <property type="molecule type" value="Genomic_DNA"/>
</dbReference>